<dbReference type="InterPro" id="IPR007581">
    <property type="entry name" value="Endonuclease-V"/>
</dbReference>
<sequence length="166" mass="18901">MILAIDVHYKENSAFIAGVIFPVWESTTPKQIYTKHIHPIAEYESGNFYKRELPCILALLHDIHDPIDYIIIDGYVTLGHEGNAGLGSHLWQNLIPKIPVIGVAKNYFKDTPKACEIIRGKSLKPLYITSIGIDLEQAKQYIMRMSGQHRIPNLLKLVDQESRAFF</sequence>
<organism evidence="1 2">
    <name type="scientific">Acinetobacter higginsii</name>
    <dbReference type="NCBI Taxonomy" id="70347"/>
    <lineage>
        <taxon>Bacteria</taxon>
        <taxon>Pseudomonadati</taxon>
        <taxon>Pseudomonadota</taxon>
        <taxon>Gammaproteobacteria</taxon>
        <taxon>Moraxellales</taxon>
        <taxon>Moraxellaceae</taxon>
        <taxon>Acinetobacter</taxon>
    </lineage>
</organism>
<dbReference type="GO" id="GO:0004519">
    <property type="term" value="F:endonuclease activity"/>
    <property type="evidence" value="ECO:0007669"/>
    <property type="project" value="InterPro"/>
</dbReference>
<dbReference type="RefSeq" id="WP_005202402.1">
    <property type="nucleotide sequence ID" value="NZ_JAKZGA010000021.1"/>
</dbReference>
<dbReference type="HOGENOM" id="CLU_1591036_0_0_6"/>
<evidence type="ECO:0000313" key="1">
    <source>
        <dbReference type="EMBL" id="ENX58957.1"/>
    </source>
</evidence>
<dbReference type="Proteomes" id="UP000013084">
    <property type="component" value="Unassembled WGS sequence"/>
</dbReference>
<dbReference type="PATRIC" id="fig|1217700.3.peg.1527"/>
<accession>N9SY14</accession>
<dbReference type="Pfam" id="PF04493">
    <property type="entry name" value="Endonuclease_5"/>
    <property type="match status" value="1"/>
</dbReference>
<dbReference type="GeneID" id="86816345"/>
<evidence type="ECO:0000313" key="2">
    <source>
        <dbReference type="Proteomes" id="UP000013084"/>
    </source>
</evidence>
<reference evidence="1 2" key="1">
    <citation type="submission" date="2013-02" db="EMBL/GenBank/DDBJ databases">
        <title>The Genome Sequence of Acinetobacter sp. CIP 70.18.</title>
        <authorList>
            <consortium name="The Broad Institute Genome Sequencing Platform"/>
            <consortium name="The Broad Institute Genome Sequencing Center for Infectious Disease"/>
            <person name="Cerqueira G."/>
            <person name="Feldgarden M."/>
            <person name="Courvalin P."/>
            <person name="Perichon B."/>
            <person name="Grillot-Courvalin C."/>
            <person name="Clermont D."/>
            <person name="Rocha E."/>
            <person name="Yoon E.-J."/>
            <person name="Nemec A."/>
            <person name="Walker B."/>
            <person name="Young S.K."/>
            <person name="Zeng Q."/>
            <person name="Gargeya S."/>
            <person name="Fitzgerald M."/>
            <person name="Haas B."/>
            <person name="Abouelleil A."/>
            <person name="Alvarado L."/>
            <person name="Arachchi H.M."/>
            <person name="Berlin A.M."/>
            <person name="Chapman S.B."/>
            <person name="Dewar J."/>
            <person name="Goldberg J."/>
            <person name="Griggs A."/>
            <person name="Gujja S."/>
            <person name="Hansen M."/>
            <person name="Howarth C."/>
            <person name="Imamovic A."/>
            <person name="Larimer J."/>
            <person name="McCowan C."/>
            <person name="Murphy C."/>
            <person name="Neiman D."/>
            <person name="Pearson M."/>
            <person name="Priest M."/>
            <person name="Roberts A."/>
            <person name="Saif S."/>
            <person name="Shea T."/>
            <person name="Sisk P."/>
            <person name="Sykes S."/>
            <person name="Wortman J."/>
            <person name="Nusbaum C."/>
            <person name="Birren B."/>
        </authorList>
    </citation>
    <scope>NUCLEOTIDE SEQUENCE [LARGE SCALE GENOMIC DNA]</scope>
    <source>
        <strain evidence="1 2">CIP 70.18</strain>
    </source>
</reference>
<keyword evidence="2" id="KW-1185">Reference proteome</keyword>
<comment type="caution">
    <text evidence="1">The sequence shown here is derived from an EMBL/GenBank/DDBJ whole genome shotgun (WGS) entry which is preliminary data.</text>
</comment>
<dbReference type="EMBL" id="APRN01000035">
    <property type="protein sequence ID" value="ENX58957.1"/>
    <property type="molecule type" value="Genomic_DNA"/>
</dbReference>
<dbReference type="Gene3D" id="3.30.2170.10">
    <property type="entry name" value="archaeoglobus fulgidus dsm 4304 superfamily"/>
    <property type="match status" value="1"/>
</dbReference>
<gene>
    <name evidence="1" type="ORF">F902_01585</name>
</gene>
<proteinExistence type="predicted"/>
<dbReference type="AlphaFoldDB" id="N9T5K4"/>
<dbReference type="OrthoDB" id="2593273at2"/>
<protein>
    <submittedName>
        <fullName evidence="1">Uncharacterized protein</fullName>
    </submittedName>
</protein>
<accession>N9T5K4</accession>
<name>N9T5K4_9GAMM</name>
<dbReference type="GO" id="GO:0006281">
    <property type="term" value="P:DNA repair"/>
    <property type="evidence" value="ECO:0007669"/>
    <property type="project" value="InterPro"/>
</dbReference>